<gene>
    <name evidence="4" type="ORF">ECRASSUSDP1_LOCUS10643</name>
</gene>
<dbReference type="PANTHER" id="PTHR47822">
    <property type="entry name" value="CARBOHYDRATE BINDING DOMAIN CONTAINING PROTEIN"/>
    <property type="match status" value="1"/>
</dbReference>
<organism evidence="4 5">
    <name type="scientific">Euplotes crassus</name>
    <dbReference type="NCBI Taxonomy" id="5936"/>
    <lineage>
        <taxon>Eukaryota</taxon>
        <taxon>Sar</taxon>
        <taxon>Alveolata</taxon>
        <taxon>Ciliophora</taxon>
        <taxon>Intramacronucleata</taxon>
        <taxon>Spirotrichea</taxon>
        <taxon>Hypotrichia</taxon>
        <taxon>Euplotida</taxon>
        <taxon>Euplotidae</taxon>
        <taxon>Moneuplotes</taxon>
    </lineage>
</organism>
<sequence>MEKNDEIRDTDNLCDKIKVHKDYSYKDSFDEVFTVKYDPSDQFLAYGCEDGIIRLLDFGDYQLEEVKDSKNVHPKMRLKTTISRLDAFKKEAKGLKSPITSLTWRTGEVTNPEDRHLVACSSSGSIYTWKPAADELLNYIKEDNEIYCTDYSHYKDIFATAGGDFRIRIYDYNTQEVLQSFSGASDDVLGHSNRIFSLKFHPNDSNILVSGGWDNLIFIWDLRKEKPVSHILGPNISGEAVDICGDHILAGSYNNETNLYLMSLSEHKITKEIEWYDTEAYKELNLAPPCVYSAQFSKPDASYFIAGGTARNEVRVFKNLDNFSSTKSVACIANLKSACLSIDCTNTHKNGFAFGCANGTVKCFSIQDEAEEEKIS</sequence>
<dbReference type="PROSITE" id="PS50082">
    <property type="entry name" value="WD_REPEATS_2"/>
    <property type="match status" value="1"/>
</dbReference>
<evidence type="ECO:0000313" key="4">
    <source>
        <dbReference type="EMBL" id="CAI2369344.1"/>
    </source>
</evidence>
<dbReference type="PROSITE" id="PS00678">
    <property type="entry name" value="WD_REPEATS_1"/>
    <property type="match status" value="1"/>
</dbReference>
<reference evidence="4" key="1">
    <citation type="submission" date="2023-07" db="EMBL/GenBank/DDBJ databases">
        <authorList>
            <consortium name="AG Swart"/>
            <person name="Singh M."/>
            <person name="Singh A."/>
            <person name="Seah K."/>
            <person name="Emmerich C."/>
        </authorList>
    </citation>
    <scope>NUCLEOTIDE SEQUENCE</scope>
    <source>
        <strain evidence="4">DP1</strain>
    </source>
</reference>
<dbReference type="InterPro" id="IPR019775">
    <property type="entry name" value="WD40_repeat_CS"/>
</dbReference>
<evidence type="ECO:0000256" key="3">
    <source>
        <dbReference type="PROSITE-ProRule" id="PRU00221"/>
    </source>
</evidence>
<dbReference type="InterPro" id="IPR036322">
    <property type="entry name" value="WD40_repeat_dom_sf"/>
</dbReference>
<keyword evidence="2" id="KW-0677">Repeat</keyword>
<proteinExistence type="predicted"/>
<keyword evidence="1 3" id="KW-0853">WD repeat</keyword>
<dbReference type="Proteomes" id="UP001295684">
    <property type="component" value="Unassembled WGS sequence"/>
</dbReference>
<dbReference type="Pfam" id="PF00400">
    <property type="entry name" value="WD40"/>
    <property type="match status" value="2"/>
</dbReference>
<dbReference type="PANTHER" id="PTHR47822:SF2">
    <property type="entry name" value="F-BOX AND WD-40 DOMAIN PROTEIN 7"/>
    <property type="match status" value="1"/>
</dbReference>
<dbReference type="InterPro" id="IPR001680">
    <property type="entry name" value="WD40_rpt"/>
</dbReference>
<dbReference type="AlphaFoldDB" id="A0AAD1UIF1"/>
<comment type="caution">
    <text evidence="4">The sequence shown here is derived from an EMBL/GenBank/DDBJ whole genome shotgun (WGS) entry which is preliminary data.</text>
</comment>
<dbReference type="SMART" id="SM00320">
    <property type="entry name" value="WD40"/>
    <property type="match status" value="6"/>
</dbReference>
<accession>A0AAD1UIF1</accession>
<dbReference type="InterPro" id="IPR015943">
    <property type="entry name" value="WD40/YVTN_repeat-like_dom_sf"/>
</dbReference>
<dbReference type="EMBL" id="CAMPGE010010495">
    <property type="protein sequence ID" value="CAI2369344.1"/>
    <property type="molecule type" value="Genomic_DNA"/>
</dbReference>
<dbReference type="SUPFAM" id="SSF50978">
    <property type="entry name" value="WD40 repeat-like"/>
    <property type="match status" value="1"/>
</dbReference>
<evidence type="ECO:0000256" key="2">
    <source>
        <dbReference type="ARBA" id="ARBA00022737"/>
    </source>
</evidence>
<keyword evidence="5" id="KW-1185">Reference proteome</keyword>
<evidence type="ECO:0000256" key="1">
    <source>
        <dbReference type="ARBA" id="ARBA00022574"/>
    </source>
</evidence>
<evidence type="ECO:0000313" key="5">
    <source>
        <dbReference type="Proteomes" id="UP001295684"/>
    </source>
</evidence>
<dbReference type="PROSITE" id="PS50294">
    <property type="entry name" value="WD_REPEATS_REGION"/>
    <property type="match status" value="1"/>
</dbReference>
<dbReference type="Gene3D" id="2.130.10.10">
    <property type="entry name" value="YVTN repeat-like/Quinoprotein amine dehydrogenase"/>
    <property type="match status" value="2"/>
</dbReference>
<protein>
    <submittedName>
        <fullName evidence="4">Uncharacterized protein</fullName>
    </submittedName>
</protein>
<name>A0AAD1UIF1_EUPCR</name>
<feature type="repeat" description="WD" evidence="3">
    <location>
        <begin position="188"/>
        <end position="230"/>
    </location>
</feature>